<dbReference type="GO" id="GO:0034228">
    <property type="term" value="F:ethanolamine transmembrane transporter activity"/>
    <property type="evidence" value="ECO:0007669"/>
    <property type="project" value="InterPro"/>
</dbReference>
<dbReference type="RefSeq" id="WP_110607648.1">
    <property type="nucleotide sequence ID" value="NZ_PDOD01000001.1"/>
</dbReference>
<dbReference type="EMBL" id="PDOD01000001">
    <property type="protein sequence ID" value="PYZ94013.1"/>
    <property type="molecule type" value="Genomic_DNA"/>
</dbReference>
<name>A0A323TMT5_9BACI</name>
<feature type="transmembrane region" description="Helical" evidence="1">
    <location>
        <begin position="77"/>
        <end position="95"/>
    </location>
</feature>
<feature type="transmembrane region" description="Helical" evidence="1">
    <location>
        <begin position="246"/>
        <end position="264"/>
    </location>
</feature>
<keyword evidence="1" id="KW-0812">Transmembrane</keyword>
<dbReference type="GO" id="GO:0005886">
    <property type="term" value="C:plasma membrane"/>
    <property type="evidence" value="ECO:0007669"/>
    <property type="project" value="TreeGrafter"/>
</dbReference>
<protein>
    <submittedName>
        <fullName evidence="2">Ethanolamine utilization protein EutH</fullName>
    </submittedName>
</protein>
<feature type="transmembrane region" description="Helical" evidence="1">
    <location>
        <begin position="115"/>
        <end position="139"/>
    </location>
</feature>
<evidence type="ECO:0000313" key="2">
    <source>
        <dbReference type="EMBL" id="PYZ94013.1"/>
    </source>
</evidence>
<proteinExistence type="predicted"/>
<dbReference type="OrthoDB" id="9778282at2"/>
<comment type="caution">
    <text evidence="2">The sequence shown here is derived from an EMBL/GenBank/DDBJ whole genome shotgun (WGS) entry which is preliminary data.</text>
</comment>
<feature type="transmembrane region" description="Helical" evidence="1">
    <location>
        <begin position="151"/>
        <end position="173"/>
    </location>
</feature>
<keyword evidence="3" id="KW-1185">Reference proteome</keyword>
<dbReference type="InterPro" id="IPR007441">
    <property type="entry name" value="EutH"/>
</dbReference>
<keyword evidence="1" id="KW-0472">Membrane</keyword>
<feature type="transmembrane region" description="Helical" evidence="1">
    <location>
        <begin position="179"/>
        <end position="197"/>
    </location>
</feature>
<dbReference type="PANTHER" id="PTHR40089:SF1">
    <property type="entry name" value="ETHANOLAMINE PERMEASE EUTH-RELATED"/>
    <property type="match status" value="1"/>
</dbReference>
<evidence type="ECO:0000313" key="3">
    <source>
        <dbReference type="Proteomes" id="UP000248214"/>
    </source>
</evidence>
<gene>
    <name evidence="2" type="ORF">CR194_00265</name>
</gene>
<keyword evidence="1" id="KW-1133">Transmembrane helix</keyword>
<dbReference type="Pfam" id="PF04346">
    <property type="entry name" value="EutH"/>
    <property type="match status" value="1"/>
</dbReference>
<evidence type="ECO:0000256" key="1">
    <source>
        <dbReference type="SAM" id="Phobius"/>
    </source>
</evidence>
<feature type="transmembrane region" description="Helical" evidence="1">
    <location>
        <begin position="48"/>
        <end position="70"/>
    </location>
</feature>
<dbReference type="NCBIfam" id="NF011667">
    <property type="entry name" value="PRK15086.1-3"/>
    <property type="match status" value="1"/>
</dbReference>
<feature type="transmembrane region" description="Helical" evidence="1">
    <location>
        <begin position="7"/>
        <end position="28"/>
    </location>
</feature>
<organism evidence="2 3">
    <name type="scientific">Salipaludibacillus keqinensis</name>
    <dbReference type="NCBI Taxonomy" id="2045207"/>
    <lineage>
        <taxon>Bacteria</taxon>
        <taxon>Bacillati</taxon>
        <taxon>Bacillota</taxon>
        <taxon>Bacilli</taxon>
        <taxon>Bacillales</taxon>
        <taxon>Bacillaceae</taxon>
    </lineage>
</organism>
<sequence length="372" mass="40453">MDKVVVDYMWIHTMIIFVLILFMFVGIVDKIMGNRRGYGKAFEEGFQAMGPLALVMIGMISVAPVIANVLRPVITPFFIFLGADPSMFPGMLLAIDMGGYPLAIELSESTEAALFSGIILSTLLGPTFVFTVPVALGFINKNDYPVLAKGIMIGLIPIPLGAMLAGMIAGFPIDFLLRQLFPVLLFVGVIICGLIWMDQWLIKVFTFIGKGIMALVCLVIGIVAINELTPFEVVQGLTPFSESMEIVGLIVLALTGAFPLVYFLKEKILPLMSPIIRKSGITDVAWVGFISSLAHSIPMYKNLNQMDEQSKLMNIAFSVSGAFVLGGHLGFTAALEPQMVMPMMAGKLTAGVLSVVLAYLYSKRLLGRRRLS</sequence>
<dbReference type="Proteomes" id="UP000248214">
    <property type="component" value="Unassembled WGS sequence"/>
</dbReference>
<feature type="transmembrane region" description="Helical" evidence="1">
    <location>
        <begin position="340"/>
        <end position="361"/>
    </location>
</feature>
<feature type="transmembrane region" description="Helical" evidence="1">
    <location>
        <begin position="312"/>
        <end position="334"/>
    </location>
</feature>
<dbReference type="PIRSF" id="PIRSF019466">
    <property type="entry name" value="EutH"/>
    <property type="match status" value="1"/>
</dbReference>
<reference evidence="2 3" key="1">
    <citation type="submission" date="2017-10" db="EMBL/GenBank/DDBJ databases">
        <title>Bacillus sp. nov., a halophilic bacterium isolated from a Keqin Lake.</title>
        <authorList>
            <person name="Wang H."/>
        </authorList>
    </citation>
    <scope>NUCLEOTIDE SEQUENCE [LARGE SCALE GENOMIC DNA]</scope>
    <source>
        <strain evidence="2 3">KQ-12</strain>
    </source>
</reference>
<feature type="transmembrane region" description="Helical" evidence="1">
    <location>
        <begin position="204"/>
        <end position="226"/>
    </location>
</feature>
<dbReference type="PANTHER" id="PTHR40089">
    <property type="entry name" value="ETHANOLAMINE UTILIZATION PROTEIN EUTH"/>
    <property type="match status" value="1"/>
</dbReference>
<accession>A0A323TMT5</accession>
<dbReference type="AlphaFoldDB" id="A0A323TMT5"/>